<evidence type="ECO:0000313" key="7">
    <source>
        <dbReference type="EMBL" id="KYQ88165.1"/>
    </source>
</evidence>
<keyword evidence="8" id="KW-1185">Reference proteome</keyword>
<dbReference type="InterPro" id="IPR027074">
    <property type="entry name" value="Integrator_9su"/>
</dbReference>
<accession>A0A151Z2I5</accession>
<dbReference type="FunCoup" id="A0A151Z2I5">
    <property type="interactions" value="545"/>
</dbReference>
<evidence type="ECO:0000256" key="1">
    <source>
        <dbReference type="ARBA" id="ARBA00004123"/>
    </source>
</evidence>
<evidence type="ECO:0000256" key="5">
    <source>
        <dbReference type="ARBA" id="ARBA00023242"/>
    </source>
</evidence>
<dbReference type="Pfam" id="PF10996">
    <property type="entry name" value="Beta-Casp"/>
    <property type="match status" value="1"/>
</dbReference>
<dbReference type="Gene3D" id="3.60.15.10">
    <property type="entry name" value="Ribonuclease Z/Hydroxyacylglutathione hydrolase-like"/>
    <property type="match status" value="1"/>
</dbReference>
<dbReference type="EMBL" id="LODT01000053">
    <property type="protein sequence ID" value="KYQ88165.1"/>
    <property type="molecule type" value="Genomic_DNA"/>
</dbReference>
<dbReference type="InterPro" id="IPR036866">
    <property type="entry name" value="RibonucZ/Hydroxyglut_hydro"/>
</dbReference>
<dbReference type="GO" id="GO:0032039">
    <property type="term" value="C:integrator complex"/>
    <property type="evidence" value="ECO:0007669"/>
    <property type="project" value="InterPro"/>
</dbReference>
<comment type="similarity">
    <text evidence="3">Belongs to the metallo-beta-lactamase superfamily. RNA-metabolizing metallo-beta-lactamase-like family. INTS9 subfamily.</text>
</comment>
<name>A0A151Z2I5_TIELA</name>
<dbReference type="SMART" id="SM01027">
    <property type="entry name" value="Beta-Casp"/>
    <property type="match status" value="1"/>
</dbReference>
<sequence length="678" mass="78612">MKLSCLGLSPQSSCYLLEYKNVKILLDCGMEISSILNYLPYSLKTNQFKNNNQQQQHNNDSKKEIPVIFKEINNNLYIDSNDIRYSTILGENLVDFETIDYILISNYQNIYSLPFITEYTKFKGRIYATEPTVQIGKLLLDELYQMNIKQSRLKNYNNNNNNNILQSSEILEKLYNHNMNNNNENFDEILKFSKWKELYNRLDIEKSFEKIISVRFSEIITVVQGFKMVPTSSGFTLGSCNWLIDNEHGDKIVYLSDSSLALSRYPLPMDIESLENPQLLIMTKLNYHPQLQPDEKLNELCSQIGLTCQQGGTSLIPVNSCGIVLDLFEHIAEYLTRLGLFQVPIYFISPVGKSVLAYADLYSEWLNKTKQERSQMPEPPFLHQDIIRRGQFQLIHQIHSNFQPTDGPSIQFVGHPSLRLGDVLQLLSKYSDQSKNSLFLIEPEFDNNRLLSPFQNPPLQCRIHYLPIDPRINFSDANLLISKLSPKNLIIPINYKNYIKNHINENSNILTTITPIQSMEIIKISIKQKFDRAHLDKSIAKYIKLNRIENKLNSIENINICEINGQLSLKDNQFIISSSNYNNNNNNQNNNNNIKLNYIFNNNFSIENLIESLELNGFKNLQISNNNNYLIIKIIHDNEEISIITIYNNENIKIETSKETIRNQLTNLILKFCIHNLS</sequence>
<dbReference type="STRING" id="361077.A0A151Z2I5"/>
<dbReference type="PANTHER" id="PTHR46094:SF1">
    <property type="entry name" value="INTEGRATOR COMPLEX SUBUNIT 9"/>
    <property type="match status" value="1"/>
</dbReference>
<evidence type="ECO:0000259" key="6">
    <source>
        <dbReference type="SMART" id="SM01027"/>
    </source>
</evidence>
<organism evidence="7 8">
    <name type="scientific">Tieghemostelium lacteum</name>
    <name type="common">Slime mold</name>
    <name type="synonym">Dictyostelium lacteum</name>
    <dbReference type="NCBI Taxonomy" id="361077"/>
    <lineage>
        <taxon>Eukaryota</taxon>
        <taxon>Amoebozoa</taxon>
        <taxon>Evosea</taxon>
        <taxon>Eumycetozoa</taxon>
        <taxon>Dictyostelia</taxon>
        <taxon>Dictyosteliales</taxon>
        <taxon>Raperosteliaceae</taxon>
        <taxon>Tieghemostelium</taxon>
    </lineage>
</organism>
<evidence type="ECO:0000256" key="3">
    <source>
        <dbReference type="ARBA" id="ARBA00006861"/>
    </source>
</evidence>
<evidence type="ECO:0000313" key="8">
    <source>
        <dbReference type="Proteomes" id="UP000076078"/>
    </source>
</evidence>
<reference evidence="7 8" key="1">
    <citation type="submission" date="2015-12" db="EMBL/GenBank/DDBJ databases">
        <title>Dictyostelia acquired genes for synthesis and detection of signals that induce cell-type specialization by lateral gene transfer from prokaryotes.</title>
        <authorList>
            <person name="Gloeckner G."/>
            <person name="Schaap P."/>
        </authorList>
    </citation>
    <scope>NUCLEOTIDE SEQUENCE [LARGE SCALE GENOMIC DNA]</scope>
    <source>
        <strain evidence="7 8">TK</strain>
    </source>
</reference>
<dbReference type="OMA" id="AMKAVHC"/>
<dbReference type="GO" id="GO:0034472">
    <property type="term" value="P:snRNA 3'-end processing"/>
    <property type="evidence" value="ECO:0007669"/>
    <property type="project" value="TreeGrafter"/>
</dbReference>
<comment type="caution">
    <text evidence="7">The sequence shown here is derived from an EMBL/GenBank/DDBJ whole genome shotgun (WGS) entry which is preliminary data.</text>
</comment>
<comment type="subcellular location">
    <subcellularLocation>
        <location evidence="2">Cytoplasm</location>
    </subcellularLocation>
    <subcellularLocation>
        <location evidence="1">Nucleus</location>
    </subcellularLocation>
</comment>
<dbReference type="PANTHER" id="PTHR46094">
    <property type="entry name" value="INTEGRATOR COMPLEX SUBUNIT 9"/>
    <property type="match status" value="1"/>
</dbReference>
<proteinExistence type="inferred from homology"/>
<protein>
    <submittedName>
        <fullName evidence="7">Integrator complex subunit 9</fullName>
    </submittedName>
</protein>
<keyword evidence="4" id="KW-0963">Cytoplasm</keyword>
<feature type="domain" description="Beta-Casp" evidence="6">
    <location>
        <begin position="324"/>
        <end position="451"/>
    </location>
</feature>
<evidence type="ECO:0000256" key="2">
    <source>
        <dbReference type="ARBA" id="ARBA00004496"/>
    </source>
</evidence>
<dbReference type="AlphaFoldDB" id="A0A151Z2I5"/>
<dbReference type="Pfam" id="PF16661">
    <property type="entry name" value="Lactamase_B_6"/>
    <property type="match status" value="1"/>
</dbReference>
<keyword evidence="5" id="KW-0539">Nucleus</keyword>
<evidence type="ECO:0000256" key="4">
    <source>
        <dbReference type="ARBA" id="ARBA00022490"/>
    </source>
</evidence>
<gene>
    <name evidence="7" type="ORF">DLAC_11415</name>
</gene>
<dbReference type="InParanoid" id="A0A151Z2I5"/>
<dbReference type="InterPro" id="IPR001279">
    <property type="entry name" value="Metallo-B-lactamas"/>
</dbReference>
<dbReference type="OrthoDB" id="5600060at2759"/>
<dbReference type="SUPFAM" id="SSF56281">
    <property type="entry name" value="Metallo-hydrolase/oxidoreductase"/>
    <property type="match status" value="1"/>
</dbReference>
<dbReference type="Proteomes" id="UP000076078">
    <property type="component" value="Unassembled WGS sequence"/>
</dbReference>
<dbReference type="InterPro" id="IPR022712">
    <property type="entry name" value="Beta_Casp"/>
</dbReference>
<dbReference type="GO" id="GO:0005737">
    <property type="term" value="C:cytoplasm"/>
    <property type="evidence" value="ECO:0007669"/>
    <property type="project" value="UniProtKB-SubCell"/>
</dbReference>